<evidence type="ECO:0000256" key="5">
    <source>
        <dbReference type="SAM" id="Phobius"/>
    </source>
</evidence>
<keyword evidence="3 5" id="KW-1133">Transmembrane helix</keyword>
<evidence type="ECO:0000259" key="6">
    <source>
        <dbReference type="Pfam" id="PF00662"/>
    </source>
</evidence>
<feature type="domain" description="NADH-Ubiquinone oxidoreductase (complex I) chain 5 N-terminal" evidence="6">
    <location>
        <begin position="63"/>
        <end position="96"/>
    </location>
</feature>
<comment type="subcellular location">
    <subcellularLocation>
        <location evidence="1">Membrane</location>
        <topology evidence="1">Multi-pass membrane protein</topology>
    </subcellularLocation>
</comment>
<proteinExistence type="predicted"/>
<organism evidence="7">
    <name type="scientific">marine metagenome</name>
    <dbReference type="NCBI Taxonomy" id="408172"/>
    <lineage>
        <taxon>unclassified sequences</taxon>
        <taxon>metagenomes</taxon>
        <taxon>ecological metagenomes</taxon>
    </lineage>
</organism>
<name>A0A383A613_9ZZZZ</name>
<dbReference type="AlphaFoldDB" id="A0A383A613"/>
<dbReference type="GO" id="GO:0016020">
    <property type="term" value="C:membrane"/>
    <property type="evidence" value="ECO:0007669"/>
    <property type="project" value="UniProtKB-SubCell"/>
</dbReference>
<evidence type="ECO:0000256" key="4">
    <source>
        <dbReference type="ARBA" id="ARBA00023136"/>
    </source>
</evidence>
<keyword evidence="2 5" id="KW-0812">Transmembrane</keyword>
<reference evidence="7" key="1">
    <citation type="submission" date="2018-05" db="EMBL/GenBank/DDBJ databases">
        <authorList>
            <person name="Lanie J.A."/>
            <person name="Ng W.-L."/>
            <person name="Kazmierczak K.M."/>
            <person name="Andrzejewski T.M."/>
            <person name="Davidsen T.M."/>
            <person name="Wayne K.J."/>
            <person name="Tettelin H."/>
            <person name="Glass J.I."/>
            <person name="Rusch D."/>
            <person name="Podicherti R."/>
            <person name="Tsui H.-C.T."/>
            <person name="Winkler M.E."/>
        </authorList>
    </citation>
    <scope>NUCLEOTIDE SEQUENCE</scope>
</reference>
<gene>
    <name evidence="7" type="ORF">METZ01_LOCUS455282</name>
</gene>
<dbReference type="EMBL" id="UINC01188962">
    <property type="protein sequence ID" value="SVE02428.1"/>
    <property type="molecule type" value="Genomic_DNA"/>
</dbReference>
<keyword evidence="4 5" id="KW-0472">Membrane</keyword>
<evidence type="ECO:0000256" key="2">
    <source>
        <dbReference type="ARBA" id="ARBA00022692"/>
    </source>
</evidence>
<evidence type="ECO:0000313" key="7">
    <source>
        <dbReference type="EMBL" id="SVE02428.1"/>
    </source>
</evidence>
<dbReference type="Pfam" id="PF00662">
    <property type="entry name" value="Proton_antipo_N"/>
    <property type="match status" value="1"/>
</dbReference>
<dbReference type="InterPro" id="IPR001516">
    <property type="entry name" value="Proton_antipo_N"/>
</dbReference>
<feature type="non-terminal residue" evidence="7">
    <location>
        <position position="96"/>
    </location>
</feature>
<feature type="transmembrane region" description="Helical" evidence="5">
    <location>
        <begin position="32"/>
        <end position="52"/>
    </location>
</feature>
<evidence type="ECO:0000256" key="1">
    <source>
        <dbReference type="ARBA" id="ARBA00004141"/>
    </source>
</evidence>
<accession>A0A383A613</accession>
<evidence type="ECO:0000256" key="3">
    <source>
        <dbReference type="ARBA" id="ARBA00022989"/>
    </source>
</evidence>
<protein>
    <recommendedName>
        <fullName evidence="6">NADH-Ubiquinone oxidoreductase (complex I) chain 5 N-terminal domain-containing protein</fullName>
    </recommendedName>
</protein>
<feature type="transmembrane region" description="Helical" evidence="5">
    <location>
        <begin position="73"/>
        <end position="95"/>
    </location>
</feature>
<sequence length="96" mass="10613">MEIVALSVLLLPLLSAFVTLFFLRKQGNVASLLSVATAGGILVLSLYLIFAGEGETFAWEMTWLRMSGWELRFGFLIDGSARLLLFVVSFVGFLIH</sequence>